<evidence type="ECO:0000313" key="1">
    <source>
        <dbReference type="EMBL" id="PQJ72900.1"/>
    </source>
</evidence>
<reference evidence="1 2" key="1">
    <citation type="submission" date="2016-12" db="EMBL/GenBank/DDBJ databases">
        <title>Trade-off between light-utilization and light-protection in marine flavobacteria.</title>
        <authorList>
            <person name="Kumagai Y."/>
            <person name="Yoshizawa S."/>
            <person name="Kogure K."/>
            <person name="Iwasaki W."/>
        </authorList>
    </citation>
    <scope>NUCLEOTIDE SEQUENCE [LARGE SCALE GENOMIC DNA]</scope>
    <source>
        <strain evidence="1 2">KCTC 12100</strain>
    </source>
</reference>
<gene>
    <name evidence="1" type="ORF">BTO14_06330</name>
</gene>
<dbReference type="Proteomes" id="UP000247345">
    <property type="component" value="Unassembled WGS sequence"/>
</dbReference>
<proteinExistence type="predicted"/>
<dbReference type="AlphaFoldDB" id="A0A2P6CDB7"/>
<dbReference type="OrthoDB" id="678278at2"/>
<evidence type="ECO:0000313" key="2">
    <source>
        <dbReference type="Proteomes" id="UP000247345"/>
    </source>
</evidence>
<keyword evidence="2" id="KW-1185">Reference proteome</keyword>
<sequence>MKTKILTVVLITFVGFIGMAQQSVALLADQNPNYQTSLQKYTAANEVNSITLLQGTTVQETYTAIDPMEAKRQRKELRKYFRSQRPLWRHQERLERAKNPATYYHSGYNGFSNNYRYNRFNNGYLNSNSLLNLGLLGYLIFD</sequence>
<dbReference type="EMBL" id="MSCK01000001">
    <property type="protein sequence ID" value="PQJ72900.1"/>
    <property type="molecule type" value="Genomic_DNA"/>
</dbReference>
<dbReference type="RefSeq" id="WP_105048564.1">
    <property type="nucleotide sequence ID" value="NZ_CP150661.1"/>
</dbReference>
<organism evidence="1 2">
    <name type="scientific">Polaribacter butkevichii</name>
    <dbReference type="NCBI Taxonomy" id="218490"/>
    <lineage>
        <taxon>Bacteria</taxon>
        <taxon>Pseudomonadati</taxon>
        <taxon>Bacteroidota</taxon>
        <taxon>Flavobacteriia</taxon>
        <taxon>Flavobacteriales</taxon>
        <taxon>Flavobacteriaceae</taxon>
    </lineage>
</organism>
<name>A0A2P6CDB7_9FLAO</name>
<accession>A0A2P6CDB7</accession>
<protein>
    <submittedName>
        <fullName evidence="1">Uncharacterized protein</fullName>
    </submittedName>
</protein>
<comment type="caution">
    <text evidence="1">The sequence shown here is derived from an EMBL/GenBank/DDBJ whole genome shotgun (WGS) entry which is preliminary data.</text>
</comment>